<feature type="transmembrane region" description="Helical" evidence="5">
    <location>
        <begin position="91"/>
        <end position="109"/>
    </location>
</feature>
<evidence type="ECO:0000259" key="6">
    <source>
        <dbReference type="SMART" id="SM01394"/>
    </source>
</evidence>
<dbReference type="Pfam" id="PF26039">
    <property type="entry name" value="Dcst2"/>
    <property type="match status" value="1"/>
</dbReference>
<dbReference type="EMBL" id="VCAZ01000010">
    <property type="protein sequence ID" value="TSK34763.1"/>
    <property type="molecule type" value="Genomic_DNA"/>
</dbReference>
<gene>
    <name evidence="7" type="ORF">Baya_4371</name>
</gene>
<dbReference type="Pfam" id="PF01023">
    <property type="entry name" value="S_100"/>
    <property type="match status" value="1"/>
</dbReference>
<feature type="transmembrane region" description="Helical" evidence="5">
    <location>
        <begin position="399"/>
        <end position="428"/>
    </location>
</feature>
<dbReference type="SMART" id="SM01394">
    <property type="entry name" value="S_100"/>
    <property type="match status" value="1"/>
</dbReference>
<name>A0A556TPZ4_BAGYA</name>
<feature type="transmembrane region" description="Helical" evidence="5">
    <location>
        <begin position="47"/>
        <end position="70"/>
    </location>
</feature>
<organism evidence="7 8">
    <name type="scientific">Bagarius yarrelli</name>
    <name type="common">Goonch</name>
    <name type="synonym">Bagrus yarrelli</name>
    <dbReference type="NCBI Taxonomy" id="175774"/>
    <lineage>
        <taxon>Eukaryota</taxon>
        <taxon>Metazoa</taxon>
        <taxon>Chordata</taxon>
        <taxon>Craniata</taxon>
        <taxon>Vertebrata</taxon>
        <taxon>Euteleostomi</taxon>
        <taxon>Actinopterygii</taxon>
        <taxon>Neopterygii</taxon>
        <taxon>Teleostei</taxon>
        <taxon>Ostariophysi</taxon>
        <taxon>Siluriformes</taxon>
        <taxon>Sisoridae</taxon>
        <taxon>Sisorinae</taxon>
        <taxon>Bagarius</taxon>
    </lineage>
</organism>
<proteinExistence type="predicted"/>
<dbReference type="PANTHER" id="PTHR21041">
    <property type="entry name" value="DENDRITIC CELL-SPECIFIC TRANSMEMBRANE PROTEIN"/>
    <property type="match status" value="1"/>
</dbReference>
<comment type="subcellular location">
    <subcellularLocation>
        <location evidence="1">Membrane</location>
        <topology evidence="1">Multi-pass membrane protein</topology>
    </subcellularLocation>
</comment>
<evidence type="ECO:0000256" key="5">
    <source>
        <dbReference type="SAM" id="Phobius"/>
    </source>
</evidence>
<dbReference type="InterPro" id="IPR013787">
    <property type="entry name" value="S100_Ca-bd_sub"/>
</dbReference>
<evidence type="ECO:0000313" key="7">
    <source>
        <dbReference type="EMBL" id="TSK34763.1"/>
    </source>
</evidence>
<feature type="transmembrane region" description="Helical" evidence="5">
    <location>
        <begin position="320"/>
        <end position="338"/>
    </location>
</feature>
<dbReference type="InterPro" id="IPR051856">
    <property type="entry name" value="CSR-E3_Ligase_Protein"/>
</dbReference>
<evidence type="ECO:0000256" key="1">
    <source>
        <dbReference type="ARBA" id="ARBA00004141"/>
    </source>
</evidence>
<feature type="transmembrane region" description="Helical" evidence="5">
    <location>
        <begin position="20"/>
        <end position="41"/>
    </location>
</feature>
<evidence type="ECO:0000256" key="3">
    <source>
        <dbReference type="ARBA" id="ARBA00022989"/>
    </source>
</evidence>
<dbReference type="CDD" id="cd05022">
    <property type="entry name" value="S-100A13"/>
    <property type="match status" value="1"/>
</dbReference>
<keyword evidence="2 5" id="KW-0812">Transmembrane</keyword>
<dbReference type="PANTHER" id="PTHR21041:SF6">
    <property type="entry name" value="DC-STAMP DOMAIN-CONTAINING PROTEIN 2"/>
    <property type="match status" value="1"/>
</dbReference>
<dbReference type="InterPro" id="IPR012858">
    <property type="entry name" value="DC_STAMP-like"/>
</dbReference>
<evidence type="ECO:0000256" key="2">
    <source>
        <dbReference type="ARBA" id="ARBA00022692"/>
    </source>
</evidence>
<keyword evidence="4 5" id="KW-0472">Membrane</keyword>
<evidence type="ECO:0000256" key="4">
    <source>
        <dbReference type="ARBA" id="ARBA00023136"/>
    </source>
</evidence>
<accession>A0A556TPZ4</accession>
<dbReference type="SUPFAM" id="SSF47473">
    <property type="entry name" value="EF-hand"/>
    <property type="match status" value="1"/>
</dbReference>
<keyword evidence="3 5" id="KW-1133">Transmembrane helix</keyword>
<dbReference type="OrthoDB" id="6598372at2759"/>
<dbReference type="Pfam" id="PF07782">
    <property type="entry name" value="DC_STAMP"/>
    <property type="match status" value="1"/>
</dbReference>
<dbReference type="AlphaFoldDB" id="A0A556TPZ4"/>
<dbReference type="Gene3D" id="1.10.238.10">
    <property type="entry name" value="EF-hand"/>
    <property type="match status" value="1"/>
</dbReference>
<sequence length="760" mass="86632">MTLKNKVLKIVRTAAWRCAWRSLAAFLLGLLITFIYGATAMYLQKHALWYCIITTVTMAAFTAFGTGFSSNVRANIMLMLPMLYSREGKRIVLFFIMALVIQGPLNNTLENFDRAAVSVLCGTEFTMNQTQQLMQRATTPLLPVLDKVREVSRNAYSLAGRVQNFIRALTDSVRHVSRSLKNVLHFLASIGDICNAKMGTPYKKCNSVFDEGRADCMKLLSAFSFLCHIVDGFRPLCGLTRVGELFCVIPSYIGNHLKKNLAVPIIAAFNQIKKEFEFNMTASVHFDININSSQSVHHMVQNIIEEVSHERQRILDIMDLLTYVGLFLILLMYLRAVLYKYRYIHVDDFDNFYITDQFIEMDRAFSRQGKPTVLPLSQKEALTYIRPYSFQLMAQEKQALMTGLVALIKHMVMGFMVILLDLMVFWVFDILHYYAQREIVARAPLVMDIHVNGSGYASDIFRDILASFDILQTGNITILSKKCLLKPLEPEYEVYMYIGFLYGILFFLVVFGSFAKRLQRFVCAQHHPQREKVRLLHLHHRIISQRSSLQKTLLRVVTREKETHEKRSVLHTLAMRVPGGDTIARFLGLFDKSCLACGKAVKVKHTTDVFICSARNCTVRRSDVERREDKETLHTQGGEKTPSLIFIHIVSLNIRRLNGRNGTKDLELAINSIVTQFHAASANDAPTLTVKEFQEMLSKELPAVTPKDDEGLNQMLKEMDVPEGQGVSFENFWKLVNSLASTQYGLLQKNKTVKCNCLLL</sequence>
<evidence type="ECO:0000313" key="8">
    <source>
        <dbReference type="Proteomes" id="UP000319801"/>
    </source>
</evidence>
<dbReference type="Proteomes" id="UP000319801">
    <property type="component" value="Unassembled WGS sequence"/>
</dbReference>
<keyword evidence="8" id="KW-1185">Reference proteome</keyword>
<feature type="domain" description="S100/CaBP-9k-type calcium binding subdomain" evidence="6">
    <location>
        <begin position="666"/>
        <end position="706"/>
    </location>
</feature>
<dbReference type="GO" id="GO:0016020">
    <property type="term" value="C:membrane"/>
    <property type="evidence" value="ECO:0007669"/>
    <property type="project" value="UniProtKB-SubCell"/>
</dbReference>
<comment type="caution">
    <text evidence="7">The sequence shown here is derived from an EMBL/GenBank/DDBJ whole genome shotgun (WGS) entry which is preliminary data.</text>
</comment>
<reference evidence="7 8" key="1">
    <citation type="journal article" date="2019" name="Genome Biol. Evol.">
        <title>Whole-Genome Sequencing of the Giant Devil Catfish, Bagarius yarrelli.</title>
        <authorList>
            <person name="Jiang W."/>
            <person name="Lv Y."/>
            <person name="Cheng L."/>
            <person name="Yang K."/>
            <person name="Chao B."/>
            <person name="Wang X."/>
            <person name="Li Y."/>
            <person name="Pan X."/>
            <person name="You X."/>
            <person name="Zhang Y."/>
            <person name="Yang J."/>
            <person name="Li J."/>
            <person name="Zhang X."/>
            <person name="Liu S."/>
            <person name="Sun C."/>
            <person name="Yang J."/>
            <person name="Shi Q."/>
        </authorList>
    </citation>
    <scope>NUCLEOTIDE SEQUENCE [LARGE SCALE GENOMIC DNA]</scope>
    <source>
        <strain evidence="7">JWS20170419001</strain>
        <tissue evidence="7">Muscle</tissue>
    </source>
</reference>
<feature type="transmembrane region" description="Helical" evidence="5">
    <location>
        <begin position="494"/>
        <end position="515"/>
    </location>
</feature>
<protein>
    <submittedName>
        <fullName evidence="7">DC-STAMP domain-containing protein 2</fullName>
    </submittedName>
</protein>
<dbReference type="InterPro" id="IPR011992">
    <property type="entry name" value="EF-hand-dom_pair"/>
</dbReference>